<name>A0ABS8VLZ8_DATST</name>
<accession>A0ABS8VLZ8</accession>
<reference evidence="1 2" key="1">
    <citation type="journal article" date="2021" name="BMC Genomics">
        <title>Datura genome reveals duplications of psychoactive alkaloid biosynthetic genes and high mutation rate following tissue culture.</title>
        <authorList>
            <person name="Rajewski A."/>
            <person name="Carter-House D."/>
            <person name="Stajich J."/>
            <person name="Litt A."/>
        </authorList>
    </citation>
    <scope>NUCLEOTIDE SEQUENCE [LARGE SCALE GENOMIC DNA]</scope>
    <source>
        <strain evidence="1">AR-01</strain>
    </source>
</reference>
<organism evidence="1 2">
    <name type="scientific">Datura stramonium</name>
    <name type="common">Jimsonweed</name>
    <name type="synonym">Common thornapple</name>
    <dbReference type="NCBI Taxonomy" id="4076"/>
    <lineage>
        <taxon>Eukaryota</taxon>
        <taxon>Viridiplantae</taxon>
        <taxon>Streptophyta</taxon>
        <taxon>Embryophyta</taxon>
        <taxon>Tracheophyta</taxon>
        <taxon>Spermatophyta</taxon>
        <taxon>Magnoliopsida</taxon>
        <taxon>eudicotyledons</taxon>
        <taxon>Gunneridae</taxon>
        <taxon>Pentapetalae</taxon>
        <taxon>asterids</taxon>
        <taxon>lamiids</taxon>
        <taxon>Solanales</taxon>
        <taxon>Solanaceae</taxon>
        <taxon>Solanoideae</taxon>
        <taxon>Datureae</taxon>
        <taxon>Datura</taxon>
    </lineage>
</organism>
<evidence type="ECO:0000313" key="2">
    <source>
        <dbReference type="Proteomes" id="UP000823775"/>
    </source>
</evidence>
<comment type="caution">
    <text evidence="1">The sequence shown here is derived from an EMBL/GenBank/DDBJ whole genome shotgun (WGS) entry which is preliminary data.</text>
</comment>
<proteinExistence type="predicted"/>
<protein>
    <submittedName>
        <fullName evidence="1">Uncharacterized protein</fullName>
    </submittedName>
</protein>
<sequence>MEKMERLSNGCYGEGQKVKKKVVFGKWERGSTGLRRPWVSVGEPILTQLSVCELRLIDVLWIATYVTQVARSSPSIFQISS</sequence>
<keyword evidence="2" id="KW-1185">Reference proteome</keyword>
<dbReference type="EMBL" id="JACEIK010005326">
    <property type="protein sequence ID" value="MCE0481232.1"/>
    <property type="molecule type" value="Genomic_DNA"/>
</dbReference>
<gene>
    <name evidence="1" type="ORF">HAX54_038809</name>
</gene>
<dbReference type="Proteomes" id="UP000823775">
    <property type="component" value="Unassembled WGS sequence"/>
</dbReference>
<evidence type="ECO:0000313" key="1">
    <source>
        <dbReference type="EMBL" id="MCE0481232.1"/>
    </source>
</evidence>